<keyword evidence="6" id="KW-1185">Reference proteome</keyword>
<protein>
    <submittedName>
        <fullName evidence="5">LAMI_0G16248g1_1</fullName>
    </submittedName>
</protein>
<dbReference type="EMBL" id="LT598469">
    <property type="protein sequence ID" value="SCV02143.1"/>
    <property type="molecule type" value="Genomic_DNA"/>
</dbReference>
<evidence type="ECO:0000256" key="1">
    <source>
        <dbReference type="ARBA" id="ARBA00004370"/>
    </source>
</evidence>
<dbReference type="InterPro" id="IPR009771">
    <property type="entry name" value="RIC1_C"/>
</dbReference>
<feature type="region of interest" description="Disordered" evidence="3">
    <location>
        <begin position="84"/>
        <end position="103"/>
    </location>
</feature>
<feature type="region of interest" description="Disordered" evidence="3">
    <location>
        <begin position="905"/>
        <end position="936"/>
    </location>
</feature>
<reference evidence="5 6" key="1">
    <citation type="submission" date="2016-03" db="EMBL/GenBank/DDBJ databases">
        <authorList>
            <person name="Devillers H."/>
        </authorList>
    </citation>
    <scope>NUCLEOTIDE SEQUENCE [LARGE SCALE GENOMIC DNA]</scope>
    <source>
        <strain evidence="5">CBS 11717</strain>
    </source>
</reference>
<dbReference type="Pfam" id="PF07064">
    <property type="entry name" value="RIC1"/>
    <property type="match status" value="1"/>
</dbReference>
<accession>A0A1G4KCJ4</accession>
<evidence type="ECO:0000313" key="6">
    <source>
        <dbReference type="Proteomes" id="UP000191024"/>
    </source>
</evidence>
<feature type="compositionally biased region" description="Basic residues" evidence="3">
    <location>
        <begin position="911"/>
        <end position="923"/>
    </location>
</feature>
<evidence type="ECO:0000256" key="3">
    <source>
        <dbReference type="SAM" id="MobiDB-lite"/>
    </source>
</evidence>
<feature type="domain" description="RIC1 C-terminal alpha solenoid region" evidence="4">
    <location>
        <begin position="786"/>
        <end position="990"/>
    </location>
</feature>
<keyword evidence="2" id="KW-0472">Membrane</keyword>
<dbReference type="GO" id="GO:0000139">
    <property type="term" value="C:Golgi membrane"/>
    <property type="evidence" value="ECO:0007669"/>
    <property type="project" value="TreeGrafter"/>
</dbReference>
<feature type="compositionally biased region" description="Basic and acidic residues" evidence="3">
    <location>
        <begin position="88"/>
        <end position="103"/>
    </location>
</feature>
<proteinExistence type="predicted"/>
<dbReference type="GO" id="GO:0042147">
    <property type="term" value="P:retrograde transport, endosome to Golgi"/>
    <property type="evidence" value="ECO:0007669"/>
    <property type="project" value="TreeGrafter"/>
</dbReference>
<dbReference type="OrthoDB" id="67540at2759"/>
<dbReference type="PANTHER" id="PTHR22746:SF10">
    <property type="entry name" value="GUANINE NUCLEOTIDE EXCHANGE FACTOR SUBUNIT RIC1"/>
    <property type="match status" value="1"/>
</dbReference>
<dbReference type="InterPro" id="IPR040096">
    <property type="entry name" value="Ric1"/>
</dbReference>
<evidence type="ECO:0000259" key="4">
    <source>
        <dbReference type="Pfam" id="PF07064"/>
    </source>
</evidence>
<dbReference type="Proteomes" id="UP000191024">
    <property type="component" value="Chromosome G"/>
</dbReference>
<organism evidence="5 6">
    <name type="scientific">Lachancea mirantina</name>
    <dbReference type="NCBI Taxonomy" id="1230905"/>
    <lineage>
        <taxon>Eukaryota</taxon>
        <taxon>Fungi</taxon>
        <taxon>Dikarya</taxon>
        <taxon>Ascomycota</taxon>
        <taxon>Saccharomycotina</taxon>
        <taxon>Saccharomycetes</taxon>
        <taxon>Saccharomycetales</taxon>
        <taxon>Saccharomycetaceae</taxon>
        <taxon>Lachancea</taxon>
    </lineage>
</organism>
<comment type="subcellular location">
    <subcellularLocation>
        <location evidence="1">Membrane</location>
    </subcellularLocation>
</comment>
<dbReference type="GO" id="GO:0005829">
    <property type="term" value="C:cytosol"/>
    <property type="evidence" value="ECO:0007669"/>
    <property type="project" value="TreeGrafter"/>
</dbReference>
<name>A0A1G4KCJ4_9SACH</name>
<evidence type="ECO:0000256" key="2">
    <source>
        <dbReference type="ARBA" id="ARBA00023136"/>
    </source>
</evidence>
<dbReference type="GO" id="GO:0034066">
    <property type="term" value="C:Ric1-Rgp1 guanyl-nucleotide exchange factor complex"/>
    <property type="evidence" value="ECO:0007669"/>
    <property type="project" value="InterPro"/>
</dbReference>
<dbReference type="AlphaFoldDB" id="A0A1G4KCJ4"/>
<evidence type="ECO:0000313" key="5">
    <source>
        <dbReference type="EMBL" id="SCV02143.1"/>
    </source>
</evidence>
<dbReference type="STRING" id="1230905.A0A1G4KCJ4"/>
<sequence>MHLWPLQPPQGFEIPDRAFGTGEETCEDHVLQSLIVPHTNCMVVLTSTRVLIYNHKPPALISTHERSLQSITDFGANRFVVSDTSSLEDPKSDSGELRHQGEGGRSKANFYVITDKNVILVYQLLLSASRFSVFKEVGIPVLDLNNITAENGQDFLDDDEDDEILTVFDKTDSNKLIQNGFSIEKQRGFLHLFNKNSETIDEVPIRKVELRLKIILRFDYEITDVRGFYEPANDENEEEAEFLVILFAHGLQSLNLKSFKMNESSVINVKDGVAIVPINDTLCVVSQKESLLHINYVSIADRKVKTTELNYDANEKLMNAFALGTMIGLAFQHRIAYFSVMTEDIIVAHSVGAPIKVCKPLNEDTFLVLQEDGELHAISKWGNVLFSLFNSEYNENEKMSYSRAQDFAVLDKTLAIVTESGWYLRCELWQECWNDFTDFRNSRPFILHNDNNDIVIFSKPPELDSSVVSQSIRLPTKTLNNYVPLIKVNGCVSRLAAYVANKNILLLHSMEHNTWQSFTDMSVIDMHWIADDYLLIASTEDDNSQMLKCYAMTSNDESISDLRDASIWEYQISDSSISSVHVNTLSRFRLLKVKSKTSTAVNLDTFFKTAEIILICENKRLQVIDVISSISQNGHIGLRRFHALPVTMVAHRFTENLKGIFSYADGFFAYEGDVVLKIKRAEDKGYEEEAILEGVEKIIDLVAEEIYLVQKGNFIAFSLPDLWTSGDCSASSAILEDGYPAAVSPGAKIVHSVQCVNRERFSKLIMHQNIFLDQIILSAFKHNIASKEIDEKYRTLKHYKFALEKILSVTILDNKPLDSIVALIDCYDKGPVKVGKLEIISNCLRKIEVEHWESLFQGLSLTPKSLLVMCVEQNQAKALGILLMVFLSYDDNQLNNSVPLKLDSPSAPISKGKKKNKNKKKASTRSSAPRSPESDPGFAKVLNDENLIIQVLQILVTAASTAKTADEARDYWDLSFQLVRFMQALDAENKSDLVNRSLQLIQ</sequence>
<dbReference type="GO" id="GO:0006886">
    <property type="term" value="P:intracellular protein transport"/>
    <property type="evidence" value="ECO:0007669"/>
    <property type="project" value="InterPro"/>
</dbReference>
<dbReference type="PANTHER" id="PTHR22746">
    <property type="entry name" value="RAB6A-GEF COMPLEX PARTNER PROTEIN 1"/>
    <property type="match status" value="1"/>
</dbReference>
<gene>
    <name evidence="5" type="ORF">LAMI_0G16248G</name>
</gene>